<dbReference type="SMART" id="SM00028">
    <property type="entry name" value="TPR"/>
    <property type="match status" value="3"/>
</dbReference>
<dbReference type="InterPro" id="IPR051685">
    <property type="entry name" value="Ycf3/AcsC/BcsC/TPR_MFPF"/>
</dbReference>
<dbReference type="InterPro" id="IPR012668">
    <property type="entry name" value="CHP02466"/>
</dbReference>
<dbReference type="KEGG" id="salm:D0Y50_05160"/>
<evidence type="ECO:0000313" key="4">
    <source>
        <dbReference type="EMBL" id="AXR05819.1"/>
    </source>
</evidence>
<evidence type="ECO:0000256" key="2">
    <source>
        <dbReference type="ARBA" id="ARBA00022803"/>
    </source>
</evidence>
<dbReference type="Pfam" id="PF14559">
    <property type="entry name" value="TPR_19"/>
    <property type="match status" value="1"/>
</dbReference>
<organism evidence="4 5">
    <name type="scientific">Salinimonas sediminis</name>
    <dbReference type="NCBI Taxonomy" id="2303538"/>
    <lineage>
        <taxon>Bacteria</taxon>
        <taxon>Pseudomonadati</taxon>
        <taxon>Pseudomonadota</taxon>
        <taxon>Gammaproteobacteria</taxon>
        <taxon>Alteromonadales</taxon>
        <taxon>Alteromonadaceae</taxon>
        <taxon>Alteromonas/Salinimonas group</taxon>
        <taxon>Salinimonas</taxon>
    </lineage>
</organism>
<keyword evidence="2 3" id="KW-0802">TPR repeat</keyword>
<accession>A0A346NJW2</accession>
<dbReference type="EMBL" id="CP031769">
    <property type="protein sequence ID" value="AXR05819.1"/>
    <property type="molecule type" value="Genomic_DNA"/>
</dbReference>
<dbReference type="Pfam" id="PF13759">
    <property type="entry name" value="2OG-FeII_Oxy_5"/>
    <property type="match status" value="1"/>
</dbReference>
<proteinExistence type="predicted"/>
<dbReference type="PROSITE" id="PS50293">
    <property type="entry name" value="TPR_REGION"/>
    <property type="match status" value="1"/>
</dbReference>
<dbReference type="PROSITE" id="PS50005">
    <property type="entry name" value="TPR"/>
    <property type="match status" value="1"/>
</dbReference>
<keyword evidence="1" id="KW-0677">Repeat</keyword>
<sequence>MRRFFFAQIVLYYMQSLLSENHINTCIALFNARKYAQAKQGFEEVLNVKPEHALASMYYCQTLVHLNQPDVAYNHLTKHCSVYEHQMWYWQCAVLISNRMGDHEQEYRATQACIKLGNNSADMLRRFFELLLLTKRYNQAQQYIRQQSEQLNSNDEAVNTLWLKYAKSREYYIEAVEFAQKLVNAKPESHYFLHEYAIALRLNGAPEKALPILKQLLQKKPHFAIYHNLGNCYSDLGNYAQAIANYRQAITLNPLYSDSHINLNKMLWESGLNKDYLVSFETVIKAHPKAYHLRLSFAHFLVDAKLYARALTLLDSAPLPEPFAQQQLQLQGLALRLQGDSDRAIQYFNTLLIKQPDAFEIKLEHAIAQISNRDFSQARAALDMLTEQQPANQTIKAYRYAAMRLADEQPAPIAPQIRSINLCDRLPADFWQQLATELHQIHNATAQPIGQTLVNGSQTRGHLFSSRHPCITRLKNVLNEKLLAYCQTHEVPLESVLDTRDHINYTGSWSVRLRQAGFHHDHFHSRGTLSGVIYIALPAEVTDQQNRAGWLKFGAPYLNETLSLPAEYFIQPAVGTCVIFPSHIWHGTTPIEANAERLTIAFDVGRYGLPATDS</sequence>
<dbReference type="PANTHER" id="PTHR44943:SF8">
    <property type="entry name" value="TPR REPEAT-CONTAINING PROTEIN MJ0263"/>
    <property type="match status" value="1"/>
</dbReference>
<dbReference type="SUPFAM" id="SSF48452">
    <property type="entry name" value="TPR-like"/>
    <property type="match status" value="1"/>
</dbReference>
<dbReference type="Gene3D" id="1.25.40.10">
    <property type="entry name" value="Tetratricopeptide repeat domain"/>
    <property type="match status" value="2"/>
</dbReference>
<name>A0A346NJW2_9ALTE</name>
<dbReference type="Proteomes" id="UP000262073">
    <property type="component" value="Chromosome"/>
</dbReference>
<evidence type="ECO:0000313" key="5">
    <source>
        <dbReference type="Proteomes" id="UP000262073"/>
    </source>
</evidence>
<dbReference type="AlphaFoldDB" id="A0A346NJW2"/>
<keyword evidence="5" id="KW-1185">Reference proteome</keyword>
<dbReference type="Pfam" id="PF00515">
    <property type="entry name" value="TPR_1"/>
    <property type="match status" value="1"/>
</dbReference>
<dbReference type="InterPro" id="IPR019734">
    <property type="entry name" value="TPR_rpt"/>
</dbReference>
<dbReference type="Gene3D" id="2.60.120.620">
    <property type="entry name" value="q2cbj1_9rhob like domain"/>
    <property type="match status" value="1"/>
</dbReference>
<evidence type="ECO:0000256" key="3">
    <source>
        <dbReference type="PROSITE-ProRule" id="PRU00339"/>
    </source>
</evidence>
<dbReference type="PANTHER" id="PTHR44943">
    <property type="entry name" value="CELLULOSE SYNTHASE OPERON PROTEIN C"/>
    <property type="match status" value="1"/>
</dbReference>
<dbReference type="InterPro" id="IPR011990">
    <property type="entry name" value="TPR-like_helical_dom_sf"/>
</dbReference>
<evidence type="ECO:0000256" key="1">
    <source>
        <dbReference type="ARBA" id="ARBA00022737"/>
    </source>
</evidence>
<reference evidence="4 5" key="1">
    <citation type="submission" date="2018-08" db="EMBL/GenBank/DDBJ databases">
        <title>Salinimonas sediminis sp. nov., a piezophilic bacterium isolated from a deep-sea sediment sample from the New Britain Trench.</title>
        <authorList>
            <person name="Cao J."/>
        </authorList>
    </citation>
    <scope>NUCLEOTIDE SEQUENCE [LARGE SCALE GENOMIC DNA]</scope>
    <source>
        <strain evidence="4 5">N102</strain>
    </source>
</reference>
<gene>
    <name evidence="4" type="ORF">D0Y50_05160</name>
</gene>
<feature type="repeat" description="TPR" evidence="3">
    <location>
        <begin position="223"/>
        <end position="256"/>
    </location>
</feature>
<protein>
    <submittedName>
        <fullName evidence="4">Tetratricopeptide repeat protein</fullName>
    </submittedName>
</protein>